<dbReference type="OrthoDB" id="3133596at2759"/>
<keyword evidence="3" id="KW-1185">Reference proteome</keyword>
<evidence type="ECO:0000256" key="1">
    <source>
        <dbReference type="SAM" id="MobiDB-lite"/>
    </source>
</evidence>
<dbReference type="AlphaFoldDB" id="A0A0C9X168"/>
<evidence type="ECO:0008006" key="4">
    <source>
        <dbReference type="Google" id="ProtNLM"/>
    </source>
</evidence>
<reference evidence="3" key="2">
    <citation type="submission" date="2015-01" db="EMBL/GenBank/DDBJ databases">
        <title>Evolutionary Origins and Diversification of the Mycorrhizal Mutualists.</title>
        <authorList>
            <consortium name="DOE Joint Genome Institute"/>
            <consortium name="Mycorrhizal Genomics Consortium"/>
            <person name="Kohler A."/>
            <person name="Kuo A."/>
            <person name="Nagy L.G."/>
            <person name="Floudas D."/>
            <person name="Copeland A."/>
            <person name="Barry K.W."/>
            <person name="Cichocki N."/>
            <person name="Veneault-Fourrey C."/>
            <person name="LaButti K."/>
            <person name="Lindquist E.A."/>
            <person name="Lipzen A."/>
            <person name="Lundell T."/>
            <person name="Morin E."/>
            <person name="Murat C."/>
            <person name="Riley R."/>
            <person name="Ohm R."/>
            <person name="Sun H."/>
            <person name="Tunlid A."/>
            <person name="Henrissat B."/>
            <person name="Grigoriev I.V."/>
            <person name="Hibbett D.S."/>
            <person name="Martin F."/>
        </authorList>
    </citation>
    <scope>NUCLEOTIDE SEQUENCE [LARGE SCALE GENOMIC DNA]</scope>
    <source>
        <strain evidence="3">LaAM-08-1</strain>
    </source>
</reference>
<dbReference type="HOGENOM" id="CLU_556736_0_0_1"/>
<feature type="region of interest" description="Disordered" evidence="1">
    <location>
        <begin position="1"/>
        <end position="73"/>
    </location>
</feature>
<proteinExistence type="predicted"/>
<dbReference type="EMBL" id="KN839220">
    <property type="protein sequence ID" value="KIJ90307.1"/>
    <property type="molecule type" value="Genomic_DNA"/>
</dbReference>
<gene>
    <name evidence="2" type="ORF">K443DRAFT_116776</name>
</gene>
<protein>
    <recommendedName>
        <fullName evidence="4">HNH nuclease domain-containing protein</fullName>
    </recommendedName>
</protein>
<dbReference type="Proteomes" id="UP000054477">
    <property type="component" value="Unassembled WGS sequence"/>
</dbReference>
<accession>A0A0C9X168</accession>
<organism evidence="2 3">
    <name type="scientific">Laccaria amethystina LaAM-08-1</name>
    <dbReference type="NCBI Taxonomy" id="1095629"/>
    <lineage>
        <taxon>Eukaryota</taxon>
        <taxon>Fungi</taxon>
        <taxon>Dikarya</taxon>
        <taxon>Basidiomycota</taxon>
        <taxon>Agaricomycotina</taxon>
        <taxon>Agaricomycetes</taxon>
        <taxon>Agaricomycetidae</taxon>
        <taxon>Agaricales</taxon>
        <taxon>Agaricineae</taxon>
        <taxon>Hydnangiaceae</taxon>
        <taxon>Laccaria</taxon>
    </lineage>
</organism>
<evidence type="ECO:0000313" key="2">
    <source>
        <dbReference type="EMBL" id="KIJ90307.1"/>
    </source>
</evidence>
<name>A0A0C9X168_9AGAR</name>
<reference evidence="2 3" key="1">
    <citation type="submission" date="2014-04" db="EMBL/GenBank/DDBJ databases">
        <authorList>
            <consortium name="DOE Joint Genome Institute"/>
            <person name="Kuo A."/>
            <person name="Kohler A."/>
            <person name="Nagy L.G."/>
            <person name="Floudas D."/>
            <person name="Copeland A."/>
            <person name="Barry K.W."/>
            <person name="Cichocki N."/>
            <person name="Veneault-Fourrey C."/>
            <person name="LaButti K."/>
            <person name="Lindquist E.A."/>
            <person name="Lipzen A."/>
            <person name="Lundell T."/>
            <person name="Morin E."/>
            <person name="Murat C."/>
            <person name="Sun H."/>
            <person name="Tunlid A."/>
            <person name="Henrissat B."/>
            <person name="Grigoriev I.V."/>
            <person name="Hibbett D.S."/>
            <person name="Martin F."/>
            <person name="Nordberg H.P."/>
            <person name="Cantor M.N."/>
            <person name="Hua S.X."/>
        </authorList>
    </citation>
    <scope>NUCLEOTIDE SEQUENCE [LARGE SCALE GENOMIC DNA]</scope>
    <source>
        <strain evidence="2 3">LaAM-08-1</strain>
    </source>
</reference>
<sequence length="442" mass="50074">MSNRSLTPPGRSHIQTQLVDAEHAHAEAELQSTPTQRKRHLDPDDEPFIPRTTSGAQRNVTDKTPKKRKTTSSLRSYVKLNVIREAATVHGAPTEDCRPQCLISGVSDKMTVLEFSHVMSVSTHPKEMNHLEWSWKRKFYSLNVDTRKNLQTIRITLHRWFDMMKASKPVGWFWLPVDLNVLINMHAFYVGDEVILLKAGKTANVRRDPQSFYGTSGKFQYQFIPLPGMKASWSVKHYAANILGLFDPKFVKHSVYPFSDLPHFELHVPYHFVIVSTGKKLLQLYGTDEINFEIDFPFLLPSAKIMMRAVRNIYVAWMRVTPDPKWLYEAASSLGATMGQRRAAVESLAPWDSASCLKAFELVDEGNEEDEDKSYVDDEDDEYEDEEFFGALKQWASDVWTATHSDSASDSEVTLVGGAAAPVLCKGVDVTTFETPPLLSVQ</sequence>
<evidence type="ECO:0000313" key="3">
    <source>
        <dbReference type="Proteomes" id="UP000054477"/>
    </source>
</evidence>